<accession>A0ABP7CMT6</accession>
<protein>
    <recommendedName>
        <fullName evidence="4">Fluoride ion transporter CrcB</fullName>
    </recommendedName>
</protein>
<feature type="transmembrane region" description="Helical" evidence="1">
    <location>
        <begin position="59"/>
        <end position="81"/>
    </location>
</feature>
<keyword evidence="3" id="KW-1185">Reference proteome</keyword>
<evidence type="ECO:0000313" key="3">
    <source>
        <dbReference type="Proteomes" id="UP001501468"/>
    </source>
</evidence>
<evidence type="ECO:0008006" key="4">
    <source>
        <dbReference type="Google" id="ProtNLM"/>
    </source>
</evidence>
<keyword evidence="1" id="KW-1133">Transmembrane helix</keyword>
<dbReference type="Proteomes" id="UP001501468">
    <property type="component" value="Unassembled WGS sequence"/>
</dbReference>
<reference evidence="3" key="1">
    <citation type="journal article" date="2019" name="Int. J. Syst. Evol. Microbiol.">
        <title>The Global Catalogue of Microorganisms (GCM) 10K type strain sequencing project: providing services to taxonomists for standard genome sequencing and annotation.</title>
        <authorList>
            <consortium name="The Broad Institute Genomics Platform"/>
            <consortium name="The Broad Institute Genome Sequencing Center for Infectious Disease"/>
            <person name="Wu L."/>
            <person name="Ma J."/>
        </authorList>
    </citation>
    <scope>NUCLEOTIDE SEQUENCE [LARGE SCALE GENOMIC DNA]</scope>
    <source>
        <strain evidence="3">JCM 17125</strain>
    </source>
</reference>
<feature type="transmembrane region" description="Helical" evidence="1">
    <location>
        <begin position="5"/>
        <end position="23"/>
    </location>
</feature>
<keyword evidence="1" id="KW-0812">Transmembrane</keyword>
<evidence type="ECO:0000313" key="2">
    <source>
        <dbReference type="EMBL" id="GAA3691248.1"/>
    </source>
</evidence>
<dbReference type="EMBL" id="BAABDC010000001">
    <property type="protein sequence ID" value="GAA3691248.1"/>
    <property type="molecule type" value="Genomic_DNA"/>
</dbReference>
<comment type="caution">
    <text evidence="2">The sequence shown here is derived from an EMBL/GenBank/DDBJ whole genome shotgun (WGS) entry which is preliminary data.</text>
</comment>
<name>A0ABP7CMT6_9MICO</name>
<evidence type="ECO:0000256" key="1">
    <source>
        <dbReference type="SAM" id="Phobius"/>
    </source>
</evidence>
<dbReference type="RefSeq" id="WP_344940742.1">
    <property type="nucleotide sequence ID" value="NZ_BAABDC010000001.1"/>
</dbReference>
<organism evidence="2 3">
    <name type="scientific">Terrabacter ginsenosidimutans</name>
    <dbReference type="NCBI Taxonomy" id="490575"/>
    <lineage>
        <taxon>Bacteria</taxon>
        <taxon>Bacillati</taxon>
        <taxon>Actinomycetota</taxon>
        <taxon>Actinomycetes</taxon>
        <taxon>Micrococcales</taxon>
        <taxon>Intrasporangiaceae</taxon>
        <taxon>Terrabacter</taxon>
    </lineage>
</organism>
<feature type="transmembrane region" description="Helical" evidence="1">
    <location>
        <begin position="35"/>
        <end position="52"/>
    </location>
</feature>
<gene>
    <name evidence="2" type="ORF">GCM10022399_03910</name>
</gene>
<feature type="transmembrane region" description="Helical" evidence="1">
    <location>
        <begin position="87"/>
        <end position="111"/>
    </location>
</feature>
<sequence>MRLRIVGAAALLVSAGVHLYLWFDGVRHQSVGPMFLVNVVAGVTIAFLLVRWEHWVPAFLTAGFGVATLGAFIIASTVGLLGVHTVWAGGSVWTAAVSEVVCIVVGGILLLRTRPATPQLALPGRRHAS</sequence>
<proteinExistence type="predicted"/>
<keyword evidence="1" id="KW-0472">Membrane</keyword>